<accession>A0A6G9ZFB7</accession>
<evidence type="ECO:0000256" key="2">
    <source>
        <dbReference type="ARBA" id="ARBA00022692"/>
    </source>
</evidence>
<evidence type="ECO:0000256" key="1">
    <source>
        <dbReference type="ARBA" id="ARBA00004141"/>
    </source>
</evidence>
<sequence>MVRREIRHTSRNPGQLVLAMLAPLIMLLLLDFAFGGALDTKGVEYIDYVVPGIILLGAGYGAQATALAVNADATEGVIDRFRTMAIVRSSVLVGHVVGSTVRSLIGIAVVVLVALAIGFRPHADAVQWLAVIGTVALTLVAFACLATAFGLVAKDAAGASGMSFPLALLPFLSGAFVPTDTMPGWLRAFAANQPMTQIIDTLRALLLGGPLGNHAWLAVAWCCGIAVVGFGWAATVFSRRAAAG</sequence>
<dbReference type="GO" id="GO:0043190">
    <property type="term" value="C:ATP-binding cassette (ABC) transporter complex"/>
    <property type="evidence" value="ECO:0007669"/>
    <property type="project" value="InterPro"/>
</dbReference>
<keyword evidence="3 6" id="KW-1133">Transmembrane helix</keyword>
<keyword evidence="5" id="KW-0046">Antibiotic resistance</keyword>
<evidence type="ECO:0000256" key="5">
    <source>
        <dbReference type="ARBA" id="ARBA00023251"/>
    </source>
</evidence>
<evidence type="ECO:0000256" key="3">
    <source>
        <dbReference type="ARBA" id="ARBA00022989"/>
    </source>
</evidence>
<feature type="transmembrane region" description="Helical" evidence="6">
    <location>
        <begin position="92"/>
        <end position="119"/>
    </location>
</feature>
<keyword evidence="6" id="KW-1003">Cell membrane</keyword>
<dbReference type="PROSITE" id="PS51012">
    <property type="entry name" value="ABC_TM2"/>
    <property type="match status" value="1"/>
</dbReference>
<dbReference type="InterPro" id="IPR000412">
    <property type="entry name" value="ABC_2_transport"/>
</dbReference>
<dbReference type="PRINTS" id="PR00164">
    <property type="entry name" value="ABC2TRNSPORT"/>
</dbReference>
<proteinExistence type="inferred from homology"/>
<dbReference type="Proteomes" id="UP000500953">
    <property type="component" value="Chromosome"/>
</dbReference>
<evidence type="ECO:0000256" key="4">
    <source>
        <dbReference type="ARBA" id="ARBA00023136"/>
    </source>
</evidence>
<feature type="transmembrane region" description="Helical" evidence="6">
    <location>
        <begin position="125"/>
        <end position="149"/>
    </location>
</feature>
<evidence type="ECO:0000313" key="9">
    <source>
        <dbReference type="Proteomes" id="UP000500953"/>
    </source>
</evidence>
<feature type="transmembrane region" description="Helical" evidence="6">
    <location>
        <begin position="48"/>
        <end position="71"/>
    </location>
</feature>
<name>A0A6G9ZFB7_9NOCA</name>
<dbReference type="PANTHER" id="PTHR43229:SF2">
    <property type="entry name" value="NODULATION PROTEIN J"/>
    <property type="match status" value="1"/>
</dbReference>
<feature type="domain" description="ABC transmembrane type-2" evidence="7">
    <location>
        <begin position="14"/>
        <end position="240"/>
    </location>
</feature>
<dbReference type="PIRSF" id="PIRSF006648">
    <property type="entry name" value="DrrB"/>
    <property type="match status" value="1"/>
</dbReference>
<evidence type="ECO:0000313" key="8">
    <source>
        <dbReference type="EMBL" id="QIS24222.1"/>
    </source>
</evidence>
<dbReference type="GO" id="GO:0046677">
    <property type="term" value="P:response to antibiotic"/>
    <property type="evidence" value="ECO:0007669"/>
    <property type="project" value="UniProtKB-KW"/>
</dbReference>
<dbReference type="InterPro" id="IPR051784">
    <property type="entry name" value="Nod_factor_ABC_transporter"/>
</dbReference>
<feature type="transmembrane region" description="Helical" evidence="6">
    <location>
        <begin position="156"/>
        <end position="177"/>
    </location>
</feature>
<keyword evidence="2 6" id="KW-0812">Transmembrane</keyword>
<organism evidence="8 9">
    <name type="scientific">Nocardia terpenica</name>
    <dbReference type="NCBI Taxonomy" id="455432"/>
    <lineage>
        <taxon>Bacteria</taxon>
        <taxon>Bacillati</taxon>
        <taxon>Actinomycetota</taxon>
        <taxon>Actinomycetes</taxon>
        <taxon>Mycobacteriales</taxon>
        <taxon>Nocardiaceae</taxon>
        <taxon>Nocardia</taxon>
    </lineage>
</organism>
<dbReference type="GO" id="GO:0140359">
    <property type="term" value="F:ABC-type transporter activity"/>
    <property type="evidence" value="ECO:0007669"/>
    <property type="project" value="InterPro"/>
</dbReference>
<comment type="subcellular location">
    <subcellularLocation>
        <location evidence="6">Cell membrane</location>
        <topology evidence="6">Multi-pass membrane protein</topology>
    </subcellularLocation>
    <subcellularLocation>
        <location evidence="1">Membrane</location>
        <topology evidence="1">Multi-pass membrane protein</topology>
    </subcellularLocation>
</comment>
<dbReference type="PANTHER" id="PTHR43229">
    <property type="entry name" value="NODULATION PROTEIN J"/>
    <property type="match status" value="1"/>
</dbReference>
<keyword evidence="4 6" id="KW-0472">Membrane</keyword>
<dbReference type="Pfam" id="PF01061">
    <property type="entry name" value="ABC2_membrane"/>
    <property type="match status" value="1"/>
</dbReference>
<dbReference type="EMBL" id="CP046173">
    <property type="protein sequence ID" value="QIS24222.1"/>
    <property type="molecule type" value="Genomic_DNA"/>
</dbReference>
<feature type="transmembrane region" description="Helical" evidence="6">
    <location>
        <begin position="16"/>
        <end position="36"/>
    </location>
</feature>
<dbReference type="InterPro" id="IPR047817">
    <property type="entry name" value="ABC2_TM_bact-type"/>
</dbReference>
<reference evidence="8 9" key="1">
    <citation type="journal article" date="2019" name="ACS Chem. Biol.">
        <title>Identification and Mobilization of a Cryptic Antibiotic Biosynthesis Gene Locus from a Human-Pathogenic Nocardia Isolate.</title>
        <authorList>
            <person name="Herisse M."/>
            <person name="Ishida K."/>
            <person name="Porter J.L."/>
            <person name="Howden B."/>
            <person name="Hertweck C."/>
            <person name="Stinear T.P."/>
            <person name="Pidot S.J."/>
        </authorList>
    </citation>
    <scope>NUCLEOTIDE SEQUENCE [LARGE SCALE GENOMIC DNA]</scope>
    <source>
        <strain evidence="8 9">AUSMDU00012715</strain>
    </source>
</reference>
<dbReference type="InterPro" id="IPR013525">
    <property type="entry name" value="ABC2_TM"/>
</dbReference>
<gene>
    <name evidence="8" type="ORF">F6W96_15425</name>
</gene>
<evidence type="ECO:0000259" key="7">
    <source>
        <dbReference type="PROSITE" id="PS51012"/>
    </source>
</evidence>
<protein>
    <recommendedName>
        <fullName evidence="6">Transport permease protein</fullName>
    </recommendedName>
</protein>
<evidence type="ECO:0000256" key="6">
    <source>
        <dbReference type="RuleBase" id="RU361157"/>
    </source>
</evidence>
<feature type="transmembrane region" description="Helical" evidence="6">
    <location>
        <begin position="215"/>
        <end position="237"/>
    </location>
</feature>
<keyword evidence="6" id="KW-0813">Transport</keyword>
<dbReference type="AlphaFoldDB" id="A0A6G9ZFB7"/>
<comment type="similarity">
    <text evidence="6">Belongs to the ABC-2 integral membrane protein family.</text>
</comment>